<gene>
    <name evidence="3" type="ORF">HHL11_07250</name>
</gene>
<keyword evidence="1" id="KW-0812">Transmembrane</keyword>
<feature type="transmembrane region" description="Helical" evidence="1">
    <location>
        <begin position="89"/>
        <end position="106"/>
    </location>
</feature>
<dbReference type="AlphaFoldDB" id="A0A848H203"/>
<name>A0A848H203_9BURK</name>
<feature type="chain" id="PRO_5032659503" evidence="2">
    <location>
        <begin position="21"/>
        <end position="191"/>
    </location>
</feature>
<reference evidence="3 4" key="1">
    <citation type="submission" date="2020-04" db="EMBL/GenBank/DDBJ databases">
        <title>Ramlibacter sp. G-1-2-2 isolated from soil.</title>
        <authorList>
            <person name="Dahal R.H."/>
        </authorList>
    </citation>
    <scope>NUCLEOTIDE SEQUENCE [LARGE SCALE GENOMIC DNA]</scope>
    <source>
        <strain evidence="3 4">G-1-2-2</strain>
    </source>
</reference>
<proteinExistence type="predicted"/>
<organism evidence="3 4">
    <name type="scientific">Ramlibacter agri</name>
    <dbReference type="NCBI Taxonomy" id="2728837"/>
    <lineage>
        <taxon>Bacteria</taxon>
        <taxon>Pseudomonadati</taxon>
        <taxon>Pseudomonadota</taxon>
        <taxon>Betaproteobacteria</taxon>
        <taxon>Burkholderiales</taxon>
        <taxon>Comamonadaceae</taxon>
        <taxon>Ramlibacter</taxon>
    </lineage>
</organism>
<evidence type="ECO:0000256" key="1">
    <source>
        <dbReference type="SAM" id="Phobius"/>
    </source>
</evidence>
<dbReference type="InterPro" id="IPR007038">
    <property type="entry name" value="HupE_UreJ"/>
</dbReference>
<feature type="transmembrane region" description="Helical" evidence="1">
    <location>
        <begin position="139"/>
        <end position="163"/>
    </location>
</feature>
<dbReference type="Pfam" id="PF04955">
    <property type="entry name" value="HupE_UreJ"/>
    <property type="match status" value="1"/>
</dbReference>
<evidence type="ECO:0000313" key="4">
    <source>
        <dbReference type="Proteomes" id="UP000541185"/>
    </source>
</evidence>
<feature type="transmembrane region" description="Helical" evidence="1">
    <location>
        <begin position="36"/>
        <end position="56"/>
    </location>
</feature>
<dbReference type="RefSeq" id="WP_169417741.1">
    <property type="nucleotide sequence ID" value="NZ_JABBFX010000001.1"/>
</dbReference>
<evidence type="ECO:0000313" key="3">
    <source>
        <dbReference type="EMBL" id="NML43539.1"/>
    </source>
</evidence>
<comment type="caution">
    <text evidence="3">The sequence shown here is derived from an EMBL/GenBank/DDBJ whole genome shotgun (WGS) entry which is preliminary data.</text>
</comment>
<accession>A0A848H203</accession>
<feature type="transmembrane region" description="Helical" evidence="1">
    <location>
        <begin position="63"/>
        <end position="83"/>
    </location>
</feature>
<feature type="transmembrane region" description="Helical" evidence="1">
    <location>
        <begin position="113"/>
        <end position="133"/>
    </location>
</feature>
<protein>
    <submittedName>
        <fullName evidence="3">HupE/UreJ family protein</fullName>
    </submittedName>
</protein>
<keyword evidence="1" id="KW-0472">Membrane</keyword>
<sequence>MKTRTFWLAAAALLATAAQAHNGDTPHTHAGFLAGFVHPLTGFDHLAAMVAVGLWSALAVRPVWLAPAAFVGTLLAGALAGFAGLQVPAVEPMIAASLLALGLLVATQRRLPLAAAAALAGGFAFFHGAAHGFELAEGGGAALAGMVLATALLHATGIALGRLVLARHRWLPVVSGSGVALLGATLLARLA</sequence>
<feature type="transmembrane region" description="Helical" evidence="1">
    <location>
        <begin position="170"/>
        <end position="190"/>
    </location>
</feature>
<evidence type="ECO:0000256" key="2">
    <source>
        <dbReference type="SAM" id="SignalP"/>
    </source>
</evidence>
<keyword evidence="4" id="KW-1185">Reference proteome</keyword>
<keyword evidence="2" id="KW-0732">Signal</keyword>
<feature type="signal peptide" evidence="2">
    <location>
        <begin position="1"/>
        <end position="20"/>
    </location>
</feature>
<dbReference type="Proteomes" id="UP000541185">
    <property type="component" value="Unassembled WGS sequence"/>
</dbReference>
<dbReference type="EMBL" id="JABBFX010000001">
    <property type="protein sequence ID" value="NML43539.1"/>
    <property type="molecule type" value="Genomic_DNA"/>
</dbReference>
<keyword evidence="1" id="KW-1133">Transmembrane helix</keyword>
<dbReference type="PIRSF" id="PIRSF016919">
    <property type="entry name" value="HupE_UreJ"/>
    <property type="match status" value="1"/>
</dbReference>